<dbReference type="AlphaFoldDB" id="A0A544VUB3"/>
<organism evidence="4 5">
    <name type="scientific">Mycolicibacterium hodleri</name>
    <dbReference type="NCBI Taxonomy" id="49897"/>
    <lineage>
        <taxon>Bacteria</taxon>
        <taxon>Bacillati</taxon>
        <taxon>Actinomycetota</taxon>
        <taxon>Actinomycetes</taxon>
        <taxon>Mycobacteriales</taxon>
        <taxon>Mycobacteriaceae</taxon>
        <taxon>Mycolicibacterium</taxon>
    </lineage>
</organism>
<dbReference type="EMBL" id="VIFX01000042">
    <property type="protein sequence ID" value="TQR83575.1"/>
    <property type="molecule type" value="Genomic_DNA"/>
</dbReference>
<evidence type="ECO:0000256" key="1">
    <source>
        <dbReference type="ARBA" id="ARBA00004613"/>
    </source>
</evidence>
<dbReference type="InterPro" id="IPR029058">
    <property type="entry name" value="AB_hydrolase_fold"/>
</dbReference>
<keyword evidence="3" id="KW-0472">Membrane</keyword>
<gene>
    <name evidence="4" type="ORF">D8S82_26195</name>
</gene>
<evidence type="ECO:0000313" key="5">
    <source>
        <dbReference type="Proteomes" id="UP000315759"/>
    </source>
</evidence>
<keyword evidence="3" id="KW-0812">Transmembrane</keyword>
<protein>
    <submittedName>
        <fullName evidence="4">Esterase family protein</fullName>
    </submittedName>
</protein>
<accession>A0A544VUB3</accession>
<dbReference type="PANTHER" id="PTHR48098">
    <property type="entry name" value="ENTEROCHELIN ESTERASE-RELATED"/>
    <property type="match status" value="1"/>
</dbReference>
<dbReference type="InterPro" id="IPR000801">
    <property type="entry name" value="Esterase-like"/>
</dbReference>
<sequence>MDLSLTGGWLPIAVEVVAVIVLGVAIGRRSRAWRLKWLPLSVAMGAALAGGVYWLVGYLALADDPAPASLWWWIGLTAAAATVTVTGWHGTRWSRRVTSLLAIALCASCVALGLDAWTGYLPTLNSVWDRATGASLPNQTDEAGAMDLRRQHVRPARGVLVSVTIGDDASGFEHRDELVYLPPAWFTGDSASDLPAVIMAGGEFGHPADWPTAGGAQHIADDFATAHGGNAPVLVFADTSGRFSNDTECVDGVRGNAADHLTKDVVPYVISHFGVSPAASHWGIVGWSSGGTCALMTAVMHPDLFSAFVDVDGGLRPDAGSKQQTVARLFGGDATAFAAFDPAPVMTAHGPYTGLTGWFATSTAGPTVYYPATVDPPPDPNPDDVNPADHAGVATFLCSVASSSGIPCSVVPVGGGHDFASAAKVFDTALPWLAGQLGTPGVPVVALPGGAPPP</sequence>
<dbReference type="GO" id="GO:0016747">
    <property type="term" value="F:acyltransferase activity, transferring groups other than amino-acyl groups"/>
    <property type="evidence" value="ECO:0007669"/>
    <property type="project" value="TreeGrafter"/>
</dbReference>
<comment type="subcellular location">
    <subcellularLocation>
        <location evidence="1">Secreted</location>
    </subcellularLocation>
</comment>
<dbReference type="GO" id="GO:0005576">
    <property type="term" value="C:extracellular region"/>
    <property type="evidence" value="ECO:0007669"/>
    <property type="project" value="UniProtKB-SubCell"/>
</dbReference>
<dbReference type="PANTHER" id="PTHR48098:SF1">
    <property type="entry name" value="DIACYLGLYCEROL ACYLTRANSFERASE_MYCOLYLTRANSFERASE AG85A"/>
    <property type="match status" value="1"/>
</dbReference>
<evidence type="ECO:0000256" key="2">
    <source>
        <dbReference type="ARBA" id="ARBA00022525"/>
    </source>
</evidence>
<dbReference type="RefSeq" id="WP_142554906.1">
    <property type="nucleotide sequence ID" value="NZ_VIFX01000042.1"/>
</dbReference>
<dbReference type="SUPFAM" id="SSF53474">
    <property type="entry name" value="alpha/beta-Hydrolases"/>
    <property type="match status" value="1"/>
</dbReference>
<feature type="transmembrane region" description="Helical" evidence="3">
    <location>
        <begin position="37"/>
        <end position="58"/>
    </location>
</feature>
<feature type="transmembrane region" description="Helical" evidence="3">
    <location>
        <begin position="70"/>
        <end position="88"/>
    </location>
</feature>
<evidence type="ECO:0000256" key="3">
    <source>
        <dbReference type="SAM" id="Phobius"/>
    </source>
</evidence>
<evidence type="ECO:0000313" key="4">
    <source>
        <dbReference type="EMBL" id="TQR83575.1"/>
    </source>
</evidence>
<dbReference type="Pfam" id="PF00756">
    <property type="entry name" value="Esterase"/>
    <property type="match status" value="1"/>
</dbReference>
<feature type="transmembrane region" description="Helical" evidence="3">
    <location>
        <begin position="6"/>
        <end position="25"/>
    </location>
</feature>
<reference evidence="4 5" key="1">
    <citation type="submission" date="2018-10" db="EMBL/GenBank/DDBJ databases">
        <title>Draft genome of Mycobacterium hodleri strain B.</title>
        <authorList>
            <person name="Amande T.J."/>
            <person name="Mcgenity T.J."/>
        </authorList>
    </citation>
    <scope>NUCLEOTIDE SEQUENCE [LARGE SCALE GENOMIC DNA]</scope>
    <source>
        <strain evidence="4 5">B</strain>
    </source>
</reference>
<name>A0A544VUB3_9MYCO</name>
<keyword evidence="5" id="KW-1185">Reference proteome</keyword>
<feature type="transmembrane region" description="Helical" evidence="3">
    <location>
        <begin position="100"/>
        <end position="120"/>
    </location>
</feature>
<dbReference type="Gene3D" id="3.40.50.1820">
    <property type="entry name" value="alpha/beta hydrolase"/>
    <property type="match status" value="1"/>
</dbReference>
<keyword evidence="2" id="KW-0964">Secreted</keyword>
<keyword evidence="3" id="KW-1133">Transmembrane helix</keyword>
<comment type="caution">
    <text evidence="4">The sequence shown here is derived from an EMBL/GenBank/DDBJ whole genome shotgun (WGS) entry which is preliminary data.</text>
</comment>
<proteinExistence type="predicted"/>
<dbReference type="Proteomes" id="UP000315759">
    <property type="component" value="Unassembled WGS sequence"/>
</dbReference>
<dbReference type="InterPro" id="IPR050583">
    <property type="entry name" value="Mycobacterial_A85_antigen"/>
</dbReference>